<evidence type="ECO:0000313" key="3">
    <source>
        <dbReference type="Proteomes" id="UP000257109"/>
    </source>
</evidence>
<proteinExistence type="predicted"/>
<feature type="non-terminal residue" evidence="2">
    <location>
        <position position="1"/>
    </location>
</feature>
<gene>
    <name evidence="2" type="ORF">CR513_40997</name>
</gene>
<sequence>MPLLKSSKLCLPLCFLEYKLNAFNVMNVKLQNINVVLFLFTLFILMFGGHRLFQMPQGLSVTNVFQNFVSIIKNQFGVAIIVVNSSRSGRYSGRAVAACDRTGIAAQFDVVAATAGNRGGAAAIVILNSISTSPLSSVSPLPSLSSFSSLSYLLRRPSPATYSGNLLRRLSPATHRRFSSPATHCRFSSPAMHCLTQRRFSSPTTFFFSGDAPLFFFSGNSLSPTTTSFENGLWFPIKQRSTEKNHRYCCCCWWQWYTSTPVQSVGSSNAMFKPTGQNIDIAHWSKH</sequence>
<comment type="caution">
    <text evidence="2">The sequence shown here is derived from an EMBL/GenBank/DDBJ whole genome shotgun (WGS) entry which is preliminary data.</text>
</comment>
<dbReference type="AlphaFoldDB" id="A0A371FK36"/>
<organism evidence="2 3">
    <name type="scientific">Mucuna pruriens</name>
    <name type="common">Velvet bean</name>
    <name type="synonym">Dolichos pruriens</name>
    <dbReference type="NCBI Taxonomy" id="157652"/>
    <lineage>
        <taxon>Eukaryota</taxon>
        <taxon>Viridiplantae</taxon>
        <taxon>Streptophyta</taxon>
        <taxon>Embryophyta</taxon>
        <taxon>Tracheophyta</taxon>
        <taxon>Spermatophyta</taxon>
        <taxon>Magnoliopsida</taxon>
        <taxon>eudicotyledons</taxon>
        <taxon>Gunneridae</taxon>
        <taxon>Pentapetalae</taxon>
        <taxon>rosids</taxon>
        <taxon>fabids</taxon>
        <taxon>Fabales</taxon>
        <taxon>Fabaceae</taxon>
        <taxon>Papilionoideae</taxon>
        <taxon>50 kb inversion clade</taxon>
        <taxon>NPAAA clade</taxon>
        <taxon>indigoferoid/millettioid clade</taxon>
        <taxon>Phaseoleae</taxon>
        <taxon>Mucuna</taxon>
    </lineage>
</organism>
<accession>A0A371FK36</accession>
<name>A0A371FK36_MUCPR</name>
<keyword evidence="3" id="KW-1185">Reference proteome</keyword>
<dbReference type="EMBL" id="QJKJ01008782">
    <property type="protein sequence ID" value="RDX78685.1"/>
    <property type="molecule type" value="Genomic_DNA"/>
</dbReference>
<keyword evidence="1" id="KW-0472">Membrane</keyword>
<evidence type="ECO:0000313" key="2">
    <source>
        <dbReference type="EMBL" id="RDX78685.1"/>
    </source>
</evidence>
<protein>
    <submittedName>
        <fullName evidence="2">Uncharacterized protein</fullName>
    </submittedName>
</protein>
<keyword evidence="1" id="KW-1133">Transmembrane helix</keyword>
<feature type="transmembrane region" description="Helical" evidence="1">
    <location>
        <begin position="32"/>
        <end position="53"/>
    </location>
</feature>
<keyword evidence="1" id="KW-0812">Transmembrane</keyword>
<evidence type="ECO:0000256" key="1">
    <source>
        <dbReference type="SAM" id="Phobius"/>
    </source>
</evidence>
<reference evidence="2" key="1">
    <citation type="submission" date="2018-05" db="EMBL/GenBank/DDBJ databases">
        <title>Draft genome of Mucuna pruriens seed.</title>
        <authorList>
            <person name="Nnadi N.E."/>
            <person name="Vos R."/>
            <person name="Hasami M.H."/>
            <person name="Devisetty U.K."/>
            <person name="Aguiy J.C."/>
        </authorList>
    </citation>
    <scope>NUCLEOTIDE SEQUENCE [LARGE SCALE GENOMIC DNA]</scope>
    <source>
        <strain evidence="2">JCA_2017</strain>
    </source>
</reference>
<dbReference type="Proteomes" id="UP000257109">
    <property type="component" value="Unassembled WGS sequence"/>
</dbReference>